<feature type="compositionally biased region" description="Polar residues" evidence="1">
    <location>
        <begin position="96"/>
        <end position="112"/>
    </location>
</feature>
<accession>A0ABQ0CZX7</accession>
<protein>
    <submittedName>
        <fullName evidence="3">Uncharacterized protein</fullName>
    </submittedName>
</protein>
<feature type="transmembrane region" description="Helical" evidence="2">
    <location>
        <begin position="29"/>
        <end position="52"/>
    </location>
</feature>
<organism evidence="3 4">
    <name type="scientific">Epichloe bromicola</name>
    <dbReference type="NCBI Taxonomy" id="79588"/>
    <lineage>
        <taxon>Eukaryota</taxon>
        <taxon>Fungi</taxon>
        <taxon>Dikarya</taxon>
        <taxon>Ascomycota</taxon>
        <taxon>Pezizomycotina</taxon>
        <taxon>Sordariomycetes</taxon>
        <taxon>Hypocreomycetidae</taxon>
        <taxon>Hypocreales</taxon>
        <taxon>Clavicipitaceae</taxon>
        <taxon>Epichloe</taxon>
    </lineage>
</organism>
<feature type="region of interest" description="Disordered" evidence="1">
    <location>
        <begin position="385"/>
        <end position="436"/>
    </location>
</feature>
<evidence type="ECO:0000256" key="1">
    <source>
        <dbReference type="SAM" id="MobiDB-lite"/>
    </source>
</evidence>
<feature type="compositionally biased region" description="Polar residues" evidence="1">
    <location>
        <begin position="416"/>
        <end position="432"/>
    </location>
</feature>
<name>A0ABQ0CZX7_9HYPO</name>
<feature type="region of interest" description="Disordered" evidence="1">
    <location>
        <begin position="326"/>
        <end position="351"/>
    </location>
</feature>
<dbReference type="EMBL" id="BAAFGZ010000572">
    <property type="protein sequence ID" value="GAB0139007.1"/>
    <property type="molecule type" value="Genomic_DNA"/>
</dbReference>
<keyword evidence="2" id="KW-0812">Transmembrane</keyword>
<proteinExistence type="predicted"/>
<feature type="compositionally biased region" description="Basic and acidic residues" evidence="1">
    <location>
        <begin position="208"/>
        <end position="224"/>
    </location>
</feature>
<keyword evidence="2" id="KW-1133">Transmembrane helix</keyword>
<evidence type="ECO:0000313" key="3">
    <source>
        <dbReference type="EMBL" id="GAB0139007.1"/>
    </source>
</evidence>
<evidence type="ECO:0000313" key="4">
    <source>
        <dbReference type="Proteomes" id="UP001562357"/>
    </source>
</evidence>
<reference evidence="4" key="1">
    <citation type="submission" date="2024-06" db="EMBL/GenBank/DDBJ databases">
        <title>Draft Genome Sequences of Epichloe bromicola Strains Isolated from Elymus ciliaris.</title>
        <authorList>
            <consortium name="Epichloe bromicola genome sequencing consortium"/>
            <person name="Miura A."/>
            <person name="Imano S."/>
            <person name="Ashida A."/>
            <person name="Sato I."/>
            <person name="Chiba S."/>
            <person name="Tanaka A."/>
            <person name="Camagna M."/>
            <person name="Takemoto D."/>
        </authorList>
    </citation>
    <scope>NUCLEOTIDE SEQUENCE [LARGE SCALE GENOMIC DNA]</scope>
    <source>
        <strain evidence="4">DP</strain>
    </source>
</reference>
<sequence length="469" mass="51938">MRLPDVAAILHKPWKRLRQSRRELNSKNLTFIIVLSSIAAFAAVSYVVVSFLKARRQRQKHGQKVGWLGRWSFLNALGRKRGDQGRYEQTFGDNFDGQSHSHPLETTTATSDETNDYRQALRRTHLGRTSDAQNGALVDRNTSIRSVMTLPVYRAIAGQNERVIGREGERGGVDVVVEFPTAEEEESLRREEMEAIYQIRLARRQQAAEREESRRQRHEARQRGDSNAVTEARSRSRTASPNGTIEELRQDVNRIQEQRQRSVSSVSYADLGVARHDGTRIRANSNESEQMGLLSDAASIAVSTLSDARSPGFHRRQYSASSLVSIDSDLHPNPPASRVRSHSTTLRLSGGSGEIGAGSRLELVEVDLGIEPLLPPQYEDASHHDNVEAQSPTNSVRQPPPEYAAPDQVFSPGSDRATSSAHIHSSNETEGLSTGEVPGVIGDIPRLPSLRLPVIVVERITDGNSTQNS</sequence>
<feature type="region of interest" description="Disordered" evidence="1">
    <location>
        <begin position="208"/>
        <end position="248"/>
    </location>
</feature>
<dbReference type="Proteomes" id="UP001562357">
    <property type="component" value="Unassembled WGS sequence"/>
</dbReference>
<comment type="caution">
    <text evidence="3">The sequence shown here is derived from an EMBL/GenBank/DDBJ whole genome shotgun (WGS) entry which is preliminary data.</text>
</comment>
<feature type="region of interest" description="Disordered" evidence="1">
    <location>
        <begin position="93"/>
        <end position="115"/>
    </location>
</feature>
<keyword evidence="2" id="KW-0472">Membrane</keyword>
<evidence type="ECO:0000256" key="2">
    <source>
        <dbReference type="SAM" id="Phobius"/>
    </source>
</evidence>
<keyword evidence="4" id="KW-1185">Reference proteome</keyword>
<gene>
    <name evidence="3" type="primary">g7226</name>
    <name evidence="3" type="ORF">EsDP_00007226</name>
</gene>
<feature type="compositionally biased region" description="Polar residues" evidence="1">
    <location>
        <begin position="388"/>
        <end position="397"/>
    </location>
</feature>